<evidence type="ECO:0000256" key="6">
    <source>
        <dbReference type="ARBA" id="ARBA00022989"/>
    </source>
</evidence>
<evidence type="ECO:0000313" key="10">
    <source>
        <dbReference type="EMBL" id="OPX44790.1"/>
    </source>
</evidence>
<evidence type="ECO:0000313" key="11">
    <source>
        <dbReference type="Proteomes" id="UP000191554"/>
    </source>
</evidence>
<dbReference type="HAMAP" id="MF_00422">
    <property type="entry name" value="SecE"/>
    <property type="match status" value="1"/>
</dbReference>
<dbReference type="GO" id="GO:0005886">
    <property type="term" value="C:plasma membrane"/>
    <property type="evidence" value="ECO:0007669"/>
    <property type="project" value="UniProtKB-SubCell"/>
</dbReference>
<keyword evidence="7 9" id="KW-0811">Translocation</keyword>
<organism evidence="10 11">
    <name type="scientific">Ruminiclostridium hungatei</name>
    <name type="common">Clostridium hungatei</name>
    <dbReference type="NCBI Taxonomy" id="48256"/>
    <lineage>
        <taxon>Bacteria</taxon>
        <taxon>Bacillati</taxon>
        <taxon>Bacillota</taxon>
        <taxon>Clostridia</taxon>
        <taxon>Eubacteriales</taxon>
        <taxon>Oscillospiraceae</taxon>
        <taxon>Ruminiclostridium</taxon>
    </lineage>
</organism>
<gene>
    <name evidence="9 10" type="primary">secE</name>
    <name evidence="10" type="ORF">CLHUN_13440</name>
</gene>
<dbReference type="Proteomes" id="UP000191554">
    <property type="component" value="Unassembled WGS sequence"/>
</dbReference>
<proteinExistence type="inferred from homology"/>
<protein>
    <recommendedName>
        <fullName evidence="9">Protein translocase subunit SecE</fullName>
    </recommendedName>
</protein>
<evidence type="ECO:0000256" key="4">
    <source>
        <dbReference type="ARBA" id="ARBA00022692"/>
    </source>
</evidence>
<dbReference type="GO" id="GO:0043952">
    <property type="term" value="P:protein transport by the Sec complex"/>
    <property type="evidence" value="ECO:0007669"/>
    <property type="project" value="UniProtKB-UniRule"/>
</dbReference>
<dbReference type="InterPro" id="IPR038379">
    <property type="entry name" value="SecE_sf"/>
</dbReference>
<comment type="similarity">
    <text evidence="9">Belongs to the SecE/SEC61-gamma family.</text>
</comment>
<evidence type="ECO:0000256" key="7">
    <source>
        <dbReference type="ARBA" id="ARBA00023010"/>
    </source>
</evidence>
<evidence type="ECO:0000256" key="8">
    <source>
        <dbReference type="ARBA" id="ARBA00023136"/>
    </source>
</evidence>
<sequence length="76" mass="8591">MAENEVKKVNRFKRTGQGMAKLFREIRAELKKVIWPNRTQLINNTITVLIFCLVVGAIIWAADFGLTALADVVFAK</sequence>
<evidence type="ECO:0000256" key="2">
    <source>
        <dbReference type="ARBA" id="ARBA00022448"/>
    </source>
</evidence>
<dbReference type="EMBL" id="MZGX01000007">
    <property type="protein sequence ID" value="OPX44790.1"/>
    <property type="molecule type" value="Genomic_DNA"/>
</dbReference>
<evidence type="ECO:0000256" key="1">
    <source>
        <dbReference type="ARBA" id="ARBA00004370"/>
    </source>
</evidence>
<name>A0A1V4SLP9_RUMHU</name>
<keyword evidence="8 9" id="KW-0472">Membrane</keyword>
<dbReference type="InterPro" id="IPR001901">
    <property type="entry name" value="Translocase_SecE/Sec61-g"/>
</dbReference>
<keyword evidence="11" id="KW-1185">Reference proteome</keyword>
<dbReference type="PROSITE" id="PS01067">
    <property type="entry name" value="SECE_SEC61G"/>
    <property type="match status" value="1"/>
</dbReference>
<keyword evidence="4 9" id="KW-0812">Transmembrane</keyword>
<dbReference type="STRING" id="48256.CLHUN_13440"/>
<evidence type="ECO:0000256" key="3">
    <source>
        <dbReference type="ARBA" id="ARBA00022475"/>
    </source>
</evidence>
<keyword evidence="6 9" id="KW-1133">Transmembrane helix</keyword>
<keyword evidence="3 9" id="KW-1003">Cell membrane</keyword>
<evidence type="ECO:0000256" key="5">
    <source>
        <dbReference type="ARBA" id="ARBA00022927"/>
    </source>
</evidence>
<dbReference type="PANTHER" id="PTHR33910:SF1">
    <property type="entry name" value="PROTEIN TRANSLOCASE SUBUNIT SECE"/>
    <property type="match status" value="1"/>
</dbReference>
<dbReference type="OrthoDB" id="9799073at2"/>
<dbReference type="GO" id="GO:0008320">
    <property type="term" value="F:protein transmembrane transporter activity"/>
    <property type="evidence" value="ECO:0007669"/>
    <property type="project" value="UniProtKB-UniRule"/>
</dbReference>
<dbReference type="RefSeq" id="WP_080063794.1">
    <property type="nucleotide sequence ID" value="NZ_MZGX01000007.1"/>
</dbReference>
<dbReference type="InterPro" id="IPR005807">
    <property type="entry name" value="SecE_bac"/>
</dbReference>
<dbReference type="GO" id="GO:0006605">
    <property type="term" value="P:protein targeting"/>
    <property type="evidence" value="ECO:0007669"/>
    <property type="project" value="UniProtKB-UniRule"/>
</dbReference>
<comment type="caution">
    <text evidence="10">The sequence shown here is derived from an EMBL/GenBank/DDBJ whole genome shotgun (WGS) entry which is preliminary data.</text>
</comment>
<dbReference type="Pfam" id="PF00584">
    <property type="entry name" value="SecE"/>
    <property type="match status" value="1"/>
</dbReference>
<dbReference type="Gene3D" id="1.20.5.1030">
    <property type="entry name" value="Preprotein translocase secy subunit"/>
    <property type="match status" value="1"/>
</dbReference>
<keyword evidence="2 9" id="KW-0813">Transport</keyword>
<reference evidence="10 11" key="1">
    <citation type="submission" date="2017-03" db="EMBL/GenBank/DDBJ databases">
        <title>Genome sequence of Clostridium hungatei DSM 14427.</title>
        <authorList>
            <person name="Poehlein A."/>
            <person name="Daniel R."/>
        </authorList>
    </citation>
    <scope>NUCLEOTIDE SEQUENCE [LARGE SCALE GENOMIC DNA]</scope>
    <source>
        <strain evidence="10 11">DSM 14427</strain>
    </source>
</reference>
<feature type="transmembrane region" description="Helical" evidence="9">
    <location>
        <begin position="41"/>
        <end position="62"/>
    </location>
</feature>
<dbReference type="NCBIfam" id="TIGR00964">
    <property type="entry name" value="secE_bact"/>
    <property type="match status" value="1"/>
</dbReference>
<dbReference type="AlphaFoldDB" id="A0A1V4SLP9"/>
<accession>A0A1V4SLP9</accession>
<comment type="subcellular location">
    <subcellularLocation>
        <location evidence="9">Cell membrane</location>
        <topology evidence="9">Single-pass membrane protein</topology>
    </subcellularLocation>
    <subcellularLocation>
        <location evidence="1">Membrane</location>
    </subcellularLocation>
</comment>
<keyword evidence="5 9" id="KW-0653">Protein transport</keyword>
<evidence type="ECO:0000256" key="9">
    <source>
        <dbReference type="HAMAP-Rule" id="MF_00422"/>
    </source>
</evidence>
<dbReference type="GO" id="GO:0065002">
    <property type="term" value="P:intracellular protein transmembrane transport"/>
    <property type="evidence" value="ECO:0007669"/>
    <property type="project" value="UniProtKB-UniRule"/>
</dbReference>
<comment type="subunit">
    <text evidence="9">Component of the Sec protein translocase complex. Heterotrimer consisting of SecY, SecE and SecG subunits. The heterotrimers can form oligomers, although 1 heterotrimer is thought to be able to translocate proteins. Interacts with the ribosome. Interacts with SecDF, and other proteins may be involved. Interacts with SecA.</text>
</comment>
<comment type="function">
    <text evidence="9">Essential subunit of the Sec protein translocation channel SecYEG. Clamps together the 2 halves of SecY. May contact the channel plug during translocation.</text>
</comment>
<dbReference type="PANTHER" id="PTHR33910">
    <property type="entry name" value="PROTEIN TRANSLOCASE SUBUNIT SECE"/>
    <property type="match status" value="1"/>
</dbReference>
<dbReference type="GO" id="GO:0009306">
    <property type="term" value="P:protein secretion"/>
    <property type="evidence" value="ECO:0007669"/>
    <property type="project" value="UniProtKB-UniRule"/>
</dbReference>